<reference evidence="1 4" key="1">
    <citation type="journal article" date="2011" name="Nature">
        <title>The Medicago genome provides insight into the evolution of rhizobial symbioses.</title>
        <authorList>
            <person name="Young N.D."/>
            <person name="Debelle F."/>
            <person name="Oldroyd G.E."/>
            <person name="Geurts R."/>
            <person name="Cannon S.B."/>
            <person name="Udvardi M.K."/>
            <person name="Benedito V.A."/>
            <person name="Mayer K.F."/>
            <person name="Gouzy J."/>
            <person name="Schoof H."/>
            <person name="Van de Peer Y."/>
            <person name="Proost S."/>
            <person name="Cook D.R."/>
            <person name="Meyers B.C."/>
            <person name="Spannagl M."/>
            <person name="Cheung F."/>
            <person name="De Mita S."/>
            <person name="Krishnakumar V."/>
            <person name="Gundlach H."/>
            <person name="Zhou S."/>
            <person name="Mudge J."/>
            <person name="Bharti A.K."/>
            <person name="Murray J.D."/>
            <person name="Naoumkina M.A."/>
            <person name="Rosen B."/>
            <person name="Silverstein K.A."/>
            <person name="Tang H."/>
            <person name="Rombauts S."/>
            <person name="Zhao P.X."/>
            <person name="Zhou P."/>
            <person name="Barbe V."/>
            <person name="Bardou P."/>
            <person name="Bechner M."/>
            <person name="Bellec A."/>
            <person name="Berger A."/>
            <person name="Berges H."/>
            <person name="Bidwell S."/>
            <person name="Bisseling T."/>
            <person name="Choisne N."/>
            <person name="Couloux A."/>
            <person name="Denny R."/>
            <person name="Deshpande S."/>
            <person name="Dai X."/>
            <person name="Doyle J.J."/>
            <person name="Dudez A.M."/>
            <person name="Farmer A.D."/>
            <person name="Fouteau S."/>
            <person name="Franken C."/>
            <person name="Gibelin C."/>
            <person name="Gish J."/>
            <person name="Goldstein S."/>
            <person name="Gonzalez A.J."/>
            <person name="Green P.J."/>
            <person name="Hallab A."/>
            <person name="Hartog M."/>
            <person name="Hua A."/>
            <person name="Humphray S.J."/>
            <person name="Jeong D.H."/>
            <person name="Jing Y."/>
            <person name="Jocker A."/>
            <person name="Kenton S.M."/>
            <person name="Kim D.J."/>
            <person name="Klee K."/>
            <person name="Lai H."/>
            <person name="Lang C."/>
            <person name="Lin S."/>
            <person name="Macmil S.L."/>
            <person name="Magdelenat G."/>
            <person name="Matthews L."/>
            <person name="McCorrison J."/>
            <person name="Monaghan E.L."/>
            <person name="Mun J.H."/>
            <person name="Najar F.Z."/>
            <person name="Nicholson C."/>
            <person name="Noirot C."/>
            <person name="O'Bleness M."/>
            <person name="Paule C.R."/>
            <person name="Poulain J."/>
            <person name="Prion F."/>
            <person name="Qin B."/>
            <person name="Qu C."/>
            <person name="Retzel E.F."/>
            <person name="Riddle C."/>
            <person name="Sallet E."/>
            <person name="Samain S."/>
            <person name="Samson N."/>
            <person name="Sanders I."/>
            <person name="Saurat O."/>
            <person name="Scarpelli C."/>
            <person name="Schiex T."/>
            <person name="Segurens B."/>
            <person name="Severin A.J."/>
            <person name="Sherrier D.J."/>
            <person name="Shi R."/>
            <person name="Sims S."/>
            <person name="Singer S.R."/>
            <person name="Sinharoy S."/>
            <person name="Sterck L."/>
            <person name="Viollet A."/>
            <person name="Wang B.B."/>
            <person name="Wang K."/>
            <person name="Wang M."/>
            <person name="Wang X."/>
            <person name="Warfsmann J."/>
            <person name="Weissenbach J."/>
            <person name="White D.D."/>
            <person name="White J.D."/>
            <person name="Wiley G.B."/>
            <person name="Wincker P."/>
            <person name="Xing Y."/>
            <person name="Yang L."/>
            <person name="Yao Z."/>
            <person name="Ying F."/>
            <person name="Zhai J."/>
            <person name="Zhou L."/>
            <person name="Zuber A."/>
            <person name="Denarie J."/>
            <person name="Dixon R.A."/>
            <person name="May G.D."/>
            <person name="Schwartz D.C."/>
            <person name="Rogers J."/>
            <person name="Quetier F."/>
            <person name="Town C.D."/>
            <person name="Roe B.A."/>
        </authorList>
    </citation>
    <scope>NUCLEOTIDE SEQUENCE [LARGE SCALE GENOMIC DNA]</scope>
    <source>
        <strain evidence="1">A17</strain>
        <strain evidence="3 4">cv. Jemalong A17</strain>
    </source>
</reference>
<protein>
    <submittedName>
        <fullName evidence="1 3">Uncharacterized protein</fullName>
    </submittedName>
</protein>
<gene>
    <name evidence="1" type="ordered locus">MTR_7g109440</name>
    <name evidence="2" type="ORF">MtrunA17_Chr7g0269911</name>
</gene>
<reference evidence="3" key="3">
    <citation type="submission" date="2015-04" db="UniProtKB">
        <authorList>
            <consortium name="EnsemblPlants"/>
        </authorList>
    </citation>
    <scope>IDENTIFICATION</scope>
    <source>
        <strain evidence="3">cv. Jemalong A17</strain>
    </source>
</reference>
<proteinExistence type="predicted"/>
<keyword evidence="4" id="KW-1185">Reference proteome</keyword>
<dbReference type="Proteomes" id="UP000265566">
    <property type="component" value="Chromosome 7"/>
</dbReference>
<reference evidence="2" key="4">
    <citation type="journal article" date="2018" name="Nat. Plants">
        <title>Whole-genome landscape of Medicago truncatula symbiotic genes.</title>
        <authorList>
            <person name="Pecrix Y."/>
            <person name="Gamas P."/>
            <person name="Carrere S."/>
        </authorList>
    </citation>
    <scope>NUCLEOTIDE SEQUENCE</scope>
    <source>
        <tissue evidence="2">Leaves</tissue>
    </source>
</reference>
<organism evidence="1 4">
    <name type="scientific">Medicago truncatula</name>
    <name type="common">Barrel medic</name>
    <name type="synonym">Medicago tribuloides</name>
    <dbReference type="NCBI Taxonomy" id="3880"/>
    <lineage>
        <taxon>Eukaryota</taxon>
        <taxon>Viridiplantae</taxon>
        <taxon>Streptophyta</taxon>
        <taxon>Embryophyta</taxon>
        <taxon>Tracheophyta</taxon>
        <taxon>Spermatophyta</taxon>
        <taxon>Magnoliopsida</taxon>
        <taxon>eudicotyledons</taxon>
        <taxon>Gunneridae</taxon>
        <taxon>Pentapetalae</taxon>
        <taxon>rosids</taxon>
        <taxon>fabids</taxon>
        <taxon>Fabales</taxon>
        <taxon>Fabaceae</taxon>
        <taxon>Papilionoideae</taxon>
        <taxon>50 kb inversion clade</taxon>
        <taxon>NPAAA clade</taxon>
        <taxon>Hologalegina</taxon>
        <taxon>IRL clade</taxon>
        <taxon>Trifolieae</taxon>
        <taxon>Medicago</taxon>
    </lineage>
</organism>
<dbReference type="Gramene" id="rna43791">
    <property type="protein sequence ID" value="RHN49012.1"/>
    <property type="gene ID" value="gene43791"/>
</dbReference>
<dbReference type="EnsemblPlants" id="AES82179">
    <property type="protein sequence ID" value="AES82179"/>
    <property type="gene ID" value="MTR_7g109440"/>
</dbReference>
<evidence type="ECO:0000313" key="1">
    <source>
        <dbReference type="EMBL" id="AES82179.1"/>
    </source>
</evidence>
<reference evidence="1 4" key="2">
    <citation type="journal article" date="2014" name="BMC Genomics">
        <title>An improved genome release (version Mt4.0) for the model legume Medicago truncatula.</title>
        <authorList>
            <person name="Tang H."/>
            <person name="Krishnakumar V."/>
            <person name="Bidwell S."/>
            <person name="Rosen B."/>
            <person name="Chan A."/>
            <person name="Zhou S."/>
            <person name="Gentzbittel L."/>
            <person name="Childs K.L."/>
            <person name="Yandell M."/>
            <person name="Gundlach H."/>
            <person name="Mayer K.F."/>
            <person name="Schwartz D.C."/>
            <person name="Town C.D."/>
        </authorList>
    </citation>
    <scope>GENOME REANNOTATION</scope>
    <source>
        <strain evidence="3 4">cv. Jemalong A17</strain>
    </source>
</reference>
<dbReference type="HOGENOM" id="CLU_2030206_0_0_1"/>
<evidence type="ECO:0000313" key="3">
    <source>
        <dbReference type="EnsemblPlants" id="AES82179"/>
    </source>
</evidence>
<dbReference type="EMBL" id="PSQE01000007">
    <property type="protein sequence ID" value="RHN49012.1"/>
    <property type="molecule type" value="Genomic_DNA"/>
</dbReference>
<dbReference type="AlphaFoldDB" id="G7KSS8"/>
<evidence type="ECO:0000313" key="2">
    <source>
        <dbReference type="EMBL" id="RHN49012.1"/>
    </source>
</evidence>
<dbReference type="PaxDb" id="3880-AES82179"/>
<dbReference type="Proteomes" id="UP000002051">
    <property type="component" value="Unassembled WGS sequence"/>
</dbReference>
<sequence length="122" mass="14123">MSLLRRMSFLKRDGSRPCVRVSRVNCKASEFEIEIAEKRNGNRKESKTAKVSPVTKLTENDNGGVYSLFVKGDGILYWIQFLNPVDYIISIRATNFATSNEHIHYIHTLFEREIENVTKQKK</sequence>
<accession>G7KSS8</accession>
<evidence type="ECO:0000313" key="4">
    <source>
        <dbReference type="Proteomes" id="UP000002051"/>
    </source>
</evidence>
<dbReference type="EMBL" id="CM001223">
    <property type="protein sequence ID" value="AES82179.1"/>
    <property type="molecule type" value="Genomic_DNA"/>
</dbReference>
<name>G7KSS8_MEDTR</name>